<dbReference type="GO" id="GO:0016020">
    <property type="term" value="C:membrane"/>
    <property type="evidence" value="ECO:0007669"/>
    <property type="project" value="UniProtKB-SubCell"/>
</dbReference>
<organism evidence="8 9">
    <name type="scientific">Penicillium cf. viridicatum</name>
    <dbReference type="NCBI Taxonomy" id="2972119"/>
    <lineage>
        <taxon>Eukaryota</taxon>
        <taxon>Fungi</taxon>
        <taxon>Dikarya</taxon>
        <taxon>Ascomycota</taxon>
        <taxon>Pezizomycotina</taxon>
        <taxon>Eurotiomycetes</taxon>
        <taxon>Eurotiomycetidae</taxon>
        <taxon>Eurotiales</taxon>
        <taxon>Aspergillaceae</taxon>
        <taxon>Penicillium</taxon>
    </lineage>
</organism>
<dbReference type="Pfam" id="PF04117">
    <property type="entry name" value="Mpv17_PMP22"/>
    <property type="match status" value="1"/>
</dbReference>
<comment type="caution">
    <text evidence="8">The sequence shown here is derived from an EMBL/GenBank/DDBJ whole genome shotgun (WGS) entry which is preliminary data.</text>
</comment>
<feature type="compositionally biased region" description="Polar residues" evidence="7">
    <location>
        <begin position="36"/>
        <end position="62"/>
    </location>
</feature>
<evidence type="ECO:0000313" key="8">
    <source>
        <dbReference type="EMBL" id="KAJ5201319.1"/>
    </source>
</evidence>
<name>A0A9W9SWP7_9EURO</name>
<dbReference type="Proteomes" id="UP001150942">
    <property type="component" value="Unassembled WGS sequence"/>
</dbReference>
<reference evidence="8" key="2">
    <citation type="journal article" date="2023" name="IMA Fungus">
        <title>Comparative genomic study of the Penicillium genus elucidates a diverse pangenome and 15 lateral gene transfer events.</title>
        <authorList>
            <person name="Petersen C."/>
            <person name="Sorensen T."/>
            <person name="Nielsen M.R."/>
            <person name="Sondergaard T.E."/>
            <person name="Sorensen J.L."/>
            <person name="Fitzpatrick D.A."/>
            <person name="Frisvad J.C."/>
            <person name="Nielsen K.L."/>
        </authorList>
    </citation>
    <scope>NUCLEOTIDE SEQUENCE</scope>
    <source>
        <strain evidence="8">IBT 20477</strain>
    </source>
</reference>
<comment type="subcellular location">
    <subcellularLocation>
        <location evidence="1">Membrane</location>
        <topology evidence="1">Multi-pass membrane protein</topology>
    </subcellularLocation>
</comment>
<keyword evidence="9" id="KW-1185">Reference proteome</keyword>
<dbReference type="AlphaFoldDB" id="A0A9W9SWP7"/>
<evidence type="ECO:0000256" key="5">
    <source>
        <dbReference type="ARBA" id="ARBA00023136"/>
    </source>
</evidence>
<comment type="similarity">
    <text evidence="2 6">Belongs to the peroxisomal membrane protein PXMP2/4 family.</text>
</comment>
<evidence type="ECO:0008006" key="10">
    <source>
        <dbReference type="Google" id="ProtNLM"/>
    </source>
</evidence>
<dbReference type="PANTHER" id="PTHR11266:SF113">
    <property type="entry name" value="MEMBRANE PROTEIN, MPV17_PMP22 FAMILY, PUTATIVE (AFU_ORTHOLOGUE AFUA_1G13840)-RELATED"/>
    <property type="match status" value="1"/>
</dbReference>
<dbReference type="InterPro" id="IPR007248">
    <property type="entry name" value="Mpv17_PMP22"/>
</dbReference>
<evidence type="ECO:0000256" key="7">
    <source>
        <dbReference type="SAM" id="MobiDB-lite"/>
    </source>
</evidence>
<dbReference type="EMBL" id="JAPQKQ010000004">
    <property type="protein sequence ID" value="KAJ5201319.1"/>
    <property type="molecule type" value="Genomic_DNA"/>
</dbReference>
<feature type="region of interest" description="Disordered" evidence="7">
    <location>
        <begin position="32"/>
        <end position="63"/>
    </location>
</feature>
<keyword evidence="5 6" id="KW-0472">Membrane</keyword>
<evidence type="ECO:0000313" key="9">
    <source>
        <dbReference type="Proteomes" id="UP001150942"/>
    </source>
</evidence>
<sequence length="247" mass="27892">MLIPRCRLARSHPHPHLRHSALLPRSRLSLHIPTNHHGTQTTNSQTKQDAIPHDTTTTNQKPKLSPLEWFRRSQSQRPYTTQLCLTPLIFCVGDFAAQMIGDDDGFDYHRALRSAIAGLVIAIPTYKWFLFLGRRFNYSSPALSLGAKVAVNQTVYTPLFNVYFFAAHGLLAGEGVWGAMERVKDKASISIPRSFLFWPFVTAFNFTYIQPQSRGIATSIGSVFWQTYLSWLNSRGERKGKPSVVEG</sequence>
<dbReference type="OrthoDB" id="430207at2759"/>
<evidence type="ECO:0000256" key="6">
    <source>
        <dbReference type="RuleBase" id="RU363053"/>
    </source>
</evidence>
<gene>
    <name evidence="8" type="ORF">N7449_006122</name>
</gene>
<feature type="transmembrane region" description="Helical" evidence="6">
    <location>
        <begin position="112"/>
        <end position="130"/>
    </location>
</feature>
<keyword evidence="4 6" id="KW-1133">Transmembrane helix</keyword>
<evidence type="ECO:0000256" key="3">
    <source>
        <dbReference type="ARBA" id="ARBA00022692"/>
    </source>
</evidence>
<evidence type="ECO:0000256" key="1">
    <source>
        <dbReference type="ARBA" id="ARBA00004141"/>
    </source>
</evidence>
<evidence type="ECO:0000256" key="4">
    <source>
        <dbReference type="ARBA" id="ARBA00022989"/>
    </source>
</evidence>
<evidence type="ECO:0000256" key="2">
    <source>
        <dbReference type="ARBA" id="ARBA00006824"/>
    </source>
</evidence>
<feature type="transmembrane region" description="Helical" evidence="6">
    <location>
        <begin position="79"/>
        <end position="100"/>
    </location>
</feature>
<dbReference type="GO" id="GO:0005739">
    <property type="term" value="C:mitochondrion"/>
    <property type="evidence" value="ECO:0007669"/>
    <property type="project" value="TreeGrafter"/>
</dbReference>
<dbReference type="PANTHER" id="PTHR11266">
    <property type="entry name" value="PEROXISOMAL MEMBRANE PROTEIN 2, PXMP2 MPV17"/>
    <property type="match status" value="1"/>
</dbReference>
<reference evidence="8" key="1">
    <citation type="submission" date="2022-11" db="EMBL/GenBank/DDBJ databases">
        <authorList>
            <person name="Petersen C."/>
        </authorList>
    </citation>
    <scope>NUCLEOTIDE SEQUENCE</scope>
    <source>
        <strain evidence="8">IBT 20477</strain>
    </source>
</reference>
<proteinExistence type="inferred from homology"/>
<protein>
    <recommendedName>
        <fullName evidence="10">Mpv17/PMP22</fullName>
    </recommendedName>
</protein>
<accession>A0A9W9SWP7</accession>
<keyword evidence="3 6" id="KW-0812">Transmembrane</keyword>